<accession>A0ABD2I972</accession>
<dbReference type="InterPro" id="IPR013320">
    <property type="entry name" value="ConA-like_dom_sf"/>
</dbReference>
<dbReference type="EMBL" id="JBICBT010001239">
    <property type="protein sequence ID" value="KAL3076939.1"/>
    <property type="molecule type" value="Genomic_DNA"/>
</dbReference>
<proteinExistence type="predicted"/>
<evidence type="ECO:0000313" key="4">
    <source>
        <dbReference type="EMBL" id="KAL3076939.1"/>
    </source>
</evidence>
<dbReference type="PROSITE" id="PS51304">
    <property type="entry name" value="GALECTIN"/>
    <property type="match status" value="1"/>
</dbReference>
<keyword evidence="5" id="KW-1185">Reference proteome</keyword>
<keyword evidence="1" id="KW-0430">Lectin</keyword>
<dbReference type="GO" id="GO:0030246">
    <property type="term" value="F:carbohydrate binding"/>
    <property type="evidence" value="ECO:0007669"/>
    <property type="project" value="UniProtKB-KW"/>
</dbReference>
<dbReference type="SUPFAM" id="SSF49899">
    <property type="entry name" value="Concanavalin A-like lectins/glucanases"/>
    <property type="match status" value="1"/>
</dbReference>
<feature type="domain" description="Galectin" evidence="3">
    <location>
        <begin position="457"/>
        <end position="623"/>
    </location>
</feature>
<protein>
    <recommendedName>
        <fullName evidence="3">Galectin domain-containing protein</fullName>
    </recommendedName>
</protein>
<evidence type="ECO:0000259" key="3">
    <source>
        <dbReference type="PROSITE" id="PS51304"/>
    </source>
</evidence>
<dbReference type="InterPro" id="IPR001079">
    <property type="entry name" value="Galectin_CRD"/>
</dbReference>
<evidence type="ECO:0000256" key="1">
    <source>
        <dbReference type="ARBA" id="ARBA00022734"/>
    </source>
</evidence>
<comment type="caution">
    <text evidence="4">The sequence shown here is derived from an EMBL/GenBank/DDBJ whole genome shotgun (WGS) entry which is preliminary data.</text>
</comment>
<feature type="chain" id="PRO_5044837441" description="Galectin domain-containing protein" evidence="2">
    <location>
        <begin position="22"/>
        <end position="1008"/>
    </location>
</feature>
<evidence type="ECO:0000313" key="5">
    <source>
        <dbReference type="Proteomes" id="UP001620626"/>
    </source>
</evidence>
<name>A0ABD2I972_9BILA</name>
<gene>
    <name evidence="4" type="ORF">niasHT_040166</name>
</gene>
<keyword evidence="2" id="KW-0732">Signal</keyword>
<dbReference type="Gene3D" id="2.60.120.200">
    <property type="match status" value="1"/>
</dbReference>
<reference evidence="4 5" key="1">
    <citation type="submission" date="2024-10" db="EMBL/GenBank/DDBJ databases">
        <authorList>
            <person name="Kim D."/>
        </authorList>
    </citation>
    <scope>NUCLEOTIDE SEQUENCE [LARGE SCALE GENOMIC DNA]</scope>
    <source>
        <strain evidence="4">BH-2024</strain>
    </source>
</reference>
<dbReference type="Proteomes" id="UP001620626">
    <property type="component" value="Unassembled WGS sequence"/>
</dbReference>
<dbReference type="AlphaFoldDB" id="A0ABD2I972"/>
<dbReference type="Pfam" id="PF00337">
    <property type="entry name" value="Gal-bind_lectin"/>
    <property type="match status" value="1"/>
</dbReference>
<organism evidence="4 5">
    <name type="scientific">Heterodera trifolii</name>
    <dbReference type="NCBI Taxonomy" id="157864"/>
    <lineage>
        <taxon>Eukaryota</taxon>
        <taxon>Metazoa</taxon>
        <taxon>Ecdysozoa</taxon>
        <taxon>Nematoda</taxon>
        <taxon>Chromadorea</taxon>
        <taxon>Rhabditida</taxon>
        <taxon>Tylenchina</taxon>
        <taxon>Tylenchomorpha</taxon>
        <taxon>Tylenchoidea</taxon>
        <taxon>Heteroderidae</taxon>
        <taxon>Heteroderinae</taxon>
        <taxon>Heterodera</taxon>
    </lineage>
</organism>
<sequence>MKSYLLSLILNVCFLANFAEGFTSHKPLITDRNNGLHLFNVFNHCPAKNDSSGHQLHLKIEQGFCEKGLLICYPSQWSGTKEGKIVPRLVPNFGKKYRKVQERCEELKKDCTEFGGKENCGTSAQKKWHGILLKTKGSTVLGGIALTLSSSFLGDKYHLGNVTGKHQSFIVELEHRQANLSYLNEFNAHISSGAFLHEFKSLALLGLDIMPHIKRETLLHGKVVNLELFVNRSCGCTLKAWFINPADDIRKIEWGNMEHGNKKCDTEPKRMSLKYKLDALKPFNESCEIVVEGQIGKNLSRIMITLAKDWGELSWIKYIGLIADSIISKGSDAKEQEEEWRKYRSDNKLFQIILRENGTTLWAQGNISRHYSHPKKHMFLKKDGKLKISIYLKRFAYTCKINDELIEYDLRPAFWFDRLPYAHMDFIQIKGDFVPVKPIQLFIHNQNKNTKRIPTPYYMKLNRAVVENTTFTLQGELHPNAQYLRVSFLYNAHDRNVVVGDTVYEICANFSRGLVNFRSYPNDFFGTRNSQSDIQMPKGGEYVGKKGSVPMFERTSYLSLAGDSGFEIFVRFTNDVFYTLVNNKHIHYVRKNQTKMWPLWKITNVAVSGDANLFEEPYFIHTRPYDIGLQRNSKNNFVKRLDKKLLPGHIIEIKGKLTKSLDENLPITISLLSQTDDPKFAEIEHIIKCKEEMGVICPAFCPLQLVFFWNSSSAVQLNVFALNGIEKINILMYNDLPQFPRTAGKEIKLWIHIAHTKYLLIGDGRLSEDILFGDEEKRALPPWLVEFIHINAPLDLDVDYPKINKNQTLTYLNSNRLPHIMELKNRLQVGDKVIISADMIYRNEYEMFEMGFYTSGWSYTRPFSRIQFNIRFFYEPNNYPSKFEMYTDFWNWKTMLYKQWLTSFYMSDFRPKTRNNKQFQMNLTILDENEYSVTLLHYMYVRTFKFGDVKGGCERCMDTFNLDKVQQSWAMPIWTADYVVIKKYLTNIRIVIKDKSGKIVQTTDTKKP</sequence>
<feature type="signal peptide" evidence="2">
    <location>
        <begin position="1"/>
        <end position="21"/>
    </location>
</feature>
<evidence type="ECO:0000256" key="2">
    <source>
        <dbReference type="SAM" id="SignalP"/>
    </source>
</evidence>